<dbReference type="Gene3D" id="3.40.1110.10">
    <property type="entry name" value="Calcium-transporting ATPase, cytoplasmic domain N"/>
    <property type="match status" value="1"/>
</dbReference>
<evidence type="ECO:0000256" key="7">
    <source>
        <dbReference type="ARBA" id="ARBA00022723"/>
    </source>
</evidence>
<dbReference type="InterPro" id="IPR001757">
    <property type="entry name" value="P_typ_ATPase"/>
</dbReference>
<evidence type="ECO:0000256" key="1">
    <source>
        <dbReference type="ARBA" id="ARBA00004651"/>
    </source>
</evidence>
<comment type="similarity">
    <text evidence="2 15">Belongs to the cation transport ATPase (P-type) (TC 3.A.3) family. Type IB subfamily.</text>
</comment>
<feature type="transmembrane region" description="Helical" evidence="15">
    <location>
        <begin position="368"/>
        <end position="388"/>
    </location>
</feature>
<dbReference type="Gene3D" id="2.70.150.10">
    <property type="entry name" value="Calcium-transporting ATPase, cytoplasmic transduction domain A"/>
    <property type="match status" value="1"/>
</dbReference>
<keyword evidence="3" id="KW-0813">Transport</keyword>
<comment type="subcellular location">
    <subcellularLocation>
        <location evidence="1">Cell membrane</location>
        <topology evidence="1">Multi-pass membrane protein</topology>
    </subcellularLocation>
</comment>
<dbReference type="NCBIfam" id="TIGR01494">
    <property type="entry name" value="ATPase_P-type"/>
    <property type="match status" value="2"/>
</dbReference>
<keyword evidence="11" id="KW-1278">Translocase</keyword>
<feature type="domain" description="HMA" evidence="16">
    <location>
        <begin position="39"/>
        <end position="105"/>
    </location>
</feature>
<evidence type="ECO:0000256" key="12">
    <source>
        <dbReference type="ARBA" id="ARBA00022989"/>
    </source>
</evidence>
<dbReference type="InterPro" id="IPR006121">
    <property type="entry name" value="HMA_dom"/>
</dbReference>
<evidence type="ECO:0000256" key="9">
    <source>
        <dbReference type="ARBA" id="ARBA00022840"/>
    </source>
</evidence>
<dbReference type="InterPro" id="IPR059000">
    <property type="entry name" value="ATPase_P-type_domA"/>
</dbReference>
<dbReference type="PANTHER" id="PTHR43520:SF5">
    <property type="entry name" value="CATION-TRANSPORTING P-TYPE ATPASE-RELATED"/>
    <property type="match status" value="1"/>
</dbReference>
<dbReference type="PROSITE" id="PS01047">
    <property type="entry name" value="HMA_1"/>
    <property type="match status" value="1"/>
</dbReference>
<evidence type="ECO:0000256" key="5">
    <source>
        <dbReference type="ARBA" id="ARBA00022553"/>
    </source>
</evidence>
<dbReference type="Pfam" id="PF00403">
    <property type="entry name" value="HMA"/>
    <property type="match status" value="1"/>
</dbReference>
<dbReference type="SUPFAM" id="SSF56784">
    <property type="entry name" value="HAD-like"/>
    <property type="match status" value="1"/>
</dbReference>
<keyword evidence="5" id="KW-0597">Phosphoprotein</keyword>
<keyword evidence="8 15" id="KW-0547">Nucleotide-binding</keyword>
<dbReference type="NCBIfam" id="TIGR01525">
    <property type="entry name" value="ATPase-IB_hvy"/>
    <property type="match status" value="1"/>
</dbReference>
<dbReference type="PRINTS" id="PR00119">
    <property type="entry name" value="CATATPASE"/>
</dbReference>
<keyword evidence="9 15" id="KW-0067">ATP-binding</keyword>
<evidence type="ECO:0000259" key="16">
    <source>
        <dbReference type="PROSITE" id="PS50846"/>
    </source>
</evidence>
<keyword evidence="13" id="KW-0406">Ion transport</keyword>
<dbReference type="PRINTS" id="PR00943">
    <property type="entry name" value="CUATPASE"/>
</dbReference>
<evidence type="ECO:0000313" key="17">
    <source>
        <dbReference type="EMBL" id="MFD1981379.1"/>
    </source>
</evidence>
<keyword evidence="14 15" id="KW-0472">Membrane</keyword>
<keyword evidence="18" id="KW-1185">Reference proteome</keyword>
<dbReference type="SUPFAM" id="SSF81653">
    <property type="entry name" value="Calcium ATPase, transduction domain A"/>
    <property type="match status" value="1"/>
</dbReference>
<dbReference type="InterPro" id="IPR017969">
    <property type="entry name" value="Heavy-metal-associated_CS"/>
</dbReference>
<dbReference type="InterPro" id="IPR023299">
    <property type="entry name" value="ATPase_P-typ_cyto_dom_N"/>
</dbReference>
<keyword evidence="10" id="KW-0460">Magnesium</keyword>
<dbReference type="PANTHER" id="PTHR43520">
    <property type="entry name" value="ATP7, ISOFORM B"/>
    <property type="match status" value="1"/>
</dbReference>
<dbReference type="InterPro" id="IPR018303">
    <property type="entry name" value="ATPase_P-typ_P_site"/>
</dbReference>
<evidence type="ECO:0000256" key="10">
    <source>
        <dbReference type="ARBA" id="ARBA00022842"/>
    </source>
</evidence>
<dbReference type="InterPro" id="IPR023214">
    <property type="entry name" value="HAD_sf"/>
</dbReference>
<keyword evidence="12 15" id="KW-1133">Transmembrane helix</keyword>
<dbReference type="PROSITE" id="PS00154">
    <property type="entry name" value="ATPASE_E1_E2"/>
    <property type="match status" value="1"/>
</dbReference>
<dbReference type="PROSITE" id="PS50846">
    <property type="entry name" value="HMA_2"/>
    <property type="match status" value="1"/>
</dbReference>
<proteinExistence type="inferred from homology"/>
<sequence>MSCCAPGAEAALEISPAGGVAGPREELLLVSRDLGGGLFQTDLSVPEIHCASCMATVERALSALSGVEYARANLSMKRTVVKWRPGADKAPDLIGALRAAGYESHFFTTDTDPRSPEYSRLIKALAVAGFCAMNIMLLSVSVWSGAEGGTRQAFHWISAALALPAIVYSGRIFFSSAWAALRKGRTNMDVPISIGVLMAFGLSLYDTIHGGPHAYFDAATSLLFFLLIGRTLDHVMREKARSAVAGLASLAPRGAIVVDADGRRYVPIAEIRPGTSVLIAAGDRVPVDGIVMEGASELDCSVVTGESAPRPAIAGTLVQAGLLNLTGPLTIRAAAEAKDSFLAEMIRMMEAAEGGRARYRRLADRASALYSPVVHTIALLSFLGWLSITRDWHASVSIAIAVLIITCPCALGLAVPIVQVVAARRLFERGVMVRDGSALERLAEVDTVLFDKTGTLTLGRPHLVNSASVDPGALALAAKIASGSRHPMSVAILAAASAGSVGEAPMNNLVEYPGRGLEARMGTSIFRLGRPEWALGRKMPDGADGWLSVSLLVQDGQQLARLVFEDIMRGGARSTIERLRQQGLGVGILSGDRRSAVAGLASNLGIDGFTAEMLPSDKVERIAALTAAHSKVLMVGDGLNDAPALAAAHVSMAPATAADVGRNAADFVFLKESLASVADAYEISRHAGKLIRQNFALAVGYNAIAVPFAVCGYITPPVAAVAMSLSSLLVVANALRLGHAPSGNLPARQAASVHPDLQPIGAGS</sequence>
<dbReference type="InterPro" id="IPR023298">
    <property type="entry name" value="ATPase_P-typ_TM_dom_sf"/>
</dbReference>
<dbReference type="CDD" id="cd02092">
    <property type="entry name" value="P-type_ATPase_FixI-like"/>
    <property type="match status" value="1"/>
</dbReference>
<evidence type="ECO:0000256" key="14">
    <source>
        <dbReference type="ARBA" id="ARBA00023136"/>
    </source>
</evidence>
<evidence type="ECO:0000256" key="2">
    <source>
        <dbReference type="ARBA" id="ARBA00006024"/>
    </source>
</evidence>
<feature type="transmembrane region" description="Helical" evidence="15">
    <location>
        <begin position="695"/>
        <end position="715"/>
    </location>
</feature>
<dbReference type="InterPro" id="IPR036412">
    <property type="entry name" value="HAD-like_sf"/>
</dbReference>
<evidence type="ECO:0000256" key="15">
    <source>
        <dbReference type="RuleBase" id="RU362081"/>
    </source>
</evidence>
<dbReference type="CDD" id="cd00371">
    <property type="entry name" value="HMA"/>
    <property type="match status" value="1"/>
</dbReference>
<dbReference type="InterPro" id="IPR044492">
    <property type="entry name" value="P_typ_ATPase_HD_dom"/>
</dbReference>
<accession>A0ABW4U578</accession>
<dbReference type="InterPro" id="IPR036163">
    <property type="entry name" value="HMA_dom_sf"/>
</dbReference>
<evidence type="ECO:0000256" key="11">
    <source>
        <dbReference type="ARBA" id="ARBA00022967"/>
    </source>
</evidence>
<organism evidence="17 18">
    <name type="scientific">Mesorhizobium newzealandense</name>
    <dbReference type="NCBI Taxonomy" id="1300302"/>
    <lineage>
        <taxon>Bacteria</taxon>
        <taxon>Pseudomonadati</taxon>
        <taxon>Pseudomonadota</taxon>
        <taxon>Alphaproteobacteria</taxon>
        <taxon>Hyphomicrobiales</taxon>
        <taxon>Phyllobacteriaceae</taxon>
        <taxon>Mesorhizobium</taxon>
    </lineage>
</organism>
<reference evidence="18" key="1">
    <citation type="journal article" date="2019" name="Int. J. Syst. Evol. Microbiol.">
        <title>The Global Catalogue of Microorganisms (GCM) 10K type strain sequencing project: providing services to taxonomists for standard genome sequencing and annotation.</title>
        <authorList>
            <consortium name="The Broad Institute Genomics Platform"/>
            <consortium name="The Broad Institute Genome Sequencing Center for Infectious Disease"/>
            <person name="Wu L."/>
            <person name="Ma J."/>
        </authorList>
    </citation>
    <scope>NUCLEOTIDE SEQUENCE [LARGE SCALE GENOMIC DNA]</scope>
    <source>
        <strain evidence="18">CGMCC 1.16225</strain>
    </source>
</reference>
<feature type="transmembrane region" description="Helical" evidence="15">
    <location>
        <begin position="190"/>
        <end position="208"/>
    </location>
</feature>
<dbReference type="EMBL" id="JBHUGZ010000001">
    <property type="protein sequence ID" value="MFD1981379.1"/>
    <property type="molecule type" value="Genomic_DNA"/>
</dbReference>
<keyword evidence="7 15" id="KW-0479">Metal-binding</keyword>
<evidence type="ECO:0000256" key="6">
    <source>
        <dbReference type="ARBA" id="ARBA00022692"/>
    </source>
</evidence>
<evidence type="ECO:0000256" key="8">
    <source>
        <dbReference type="ARBA" id="ARBA00022741"/>
    </source>
</evidence>
<comment type="caution">
    <text evidence="17">The sequence shown here is derived from an EMBL/GenBank/DDBJ whole genome shotgun (WGS) entry which is preliminary data.</text>
</comment>
<name>A0ABW4U578_9HYPH</name>
<feature type="transmembrane region" description="Helical" evidence="15">
    <location>
        <begin position="214"/>
        <end position="232"/>
    </location>
</feature>
<evidence type="ECO:0000256" key="4">
    <source>
        <dbReference type="ARBA" id="ARBA00022475"/>
    </source>
</evidence>
<dbReference type="Pfam" id="PF00702">
    <property type="entry name" value="Hydrolase"/>
    <property type="match status" value="1"/>
</dbReference>
<gene>
    <name evidence="17" type="ORF">ACFSOZ_01485</name>
</gene>
<dbReference type="RefSeq" id="WP_379092693.1">
    <property type="nucleotide sequence ID" value="NZ_JBHUGZ010000001.1"/>
</dbReference>
<dbReference type="SUPFAM" id="SSF81665">
    <property type="entry name" value="Calcium ATPase, transmembrane domain M"/>
    <property type="match status" value="1"/>
</dbReference>
<keyword evidence="6 15" id="KW-0812">Transmembrane</keyword>
<dbReference type="SFLD" id="SFLDF00027">
    <property type="entry name" value="p-type_atpase"/>
    <property type="match status" value="1"/>
</dbReference>
<dbReference type="InterPro" id="IPR027256">
    <property type="entry name" value="P-typ_ATPase_IB"/>
</dbReference>
<dbReference type="SFLD" id="SFLDS00003">
    <property type="entry name" value="Haloacid_Dehalogenase"/>
    <property type="match status" value="1"/>
</dbReference>
<dbReference type="NCBIfam" id="TIGR01511">
    <property type="entry name" value="ATPase-IB1_Cu"/>
    <property type="match status" value="1"/>
</dbReference>
<evidence type="ECO:0000313" key="18">
    <source>
        <dbReference type="Proteomes" id="UP001597405"/>
    </source>
</evidence>
<feature type="transmembrane region" description="Helical" evidence="15">
    <location>
        <begin position="124"/>
        <end position="144"/>
    </location>
</feature>
<dbReference type="InterPro" id="IPR008250">
    <property type="entry name" value="ATPase_P-typ_transduc_dom_A_sf"/>
</dbReference>
<evidence type="ECO:0000256" key="3">
    <source>
        <dbReference type="ARBA" id="ARBA00022448"/>
    </source>
</evidence>
<dbReference type="Gene3D" id="3.30.70.100">
    <property type="match status" value="1"/>
</dbReference>
<dbReference type="NCBIfam" id="TIGR01512">
    <property type="entry name" value="ATPase-IB2_Cd"/>
    <property type="match status" value="1"/>
</dbReference>
<keyword evidence="4 15" id="KW-1003">Cell membrane</keyword>
<dbReference type="Pfam" id="PF00122">
    <property type="entry name" value="E1-E2_ATPase"/>
    <property type="match status" value="1"/>
</dbReference>
<dbReference type="Proteomes" id="UP001597405">
    <property type="component" value="Unassembled WGS sequence"/>
</dbReference>
<dbReference type="Gene3D" id="3.40.50.1000">
    <property type="entry name" value="HAD superfamily/HAD-like"/>
    <property type="match status" value="1"/>
</dbReference>
<evidence type="ECO:0000256" key="13">
    <source>
        <dbReference type="ARBA" id="ARBA00023065"/>
    </source>
</evidence>
<dbReference type="SUPFAM" id="SSF55008">
    <property type="entry name" value="HMA, heavy metal-associated domain"/>
    <property type="match status" value="1"/>
</dbReference>
<feature type="transmembrane region" description="Helical" evidence="15">
    <location>
        <begin position="156"/>
        <end position="178"/>
    </location>
</feature>
<feature type="transmembrane region" description="Helical" evidence="15">
    <location>
        <begin position="394"/>
        <end position="422"/>
    </location>
</feature>
<dbReference type="SFLD" id="SFLDG00002">
    <property type="entry name" value="C1.7:_P-type_atpase_like"/>
    <property type="match status" value="1"/>
</dbReference>
<protein>
    <submittedName>
        <fullName evidence="17">Cation-translocating P-type ATPase</fullName>
    </submittedName>
</protein>